<dbReference type="AlphaFoldDB" id="A0A1M7SU39"/>
<accession>A0A1M7SU39</accession>
<keyword evidence="2 5" id="KW-0812">Transmembrane</keyword>
<evidence type="ECO:0000256" key="1">
    <source>
        <dbReference type="ARBA" id="ARBA00004141"/>
    </source>
</evidence>
<evidence type="ECO:0000256" key="2">
    <source>
        <dbReference type="ARBA" id="ARBA00022692"/>
    </source>
</evidence>
<evidence type="ECO:0000256" key="5">
    <source>
        <dbReference type="SAM" id="Phobius"/>
    </source>
</evidence>
<keyword evidence="3 5" id="KW-1133">Transmembrane helix</keyword>
<feature type="transmembrane region" description="Helical" evidence="5">
    <location>
        <begin position="132"/>
        <end position="160"/>
    </location>
</feature>
<keyword evidence="4 5" id="KW-0472">Membrane</keyword>
<evidence type="ECO:0000313" key="7">
    <source>
        <dbReference type="Proteomes" id="UP000184391"/>
    </source>
</evidence>
<comment type="subcellular location">
    <subcellularLocation>
        <location evidence="1">Membrane</location>
        <topology evidence="1">Multi-pass membrane protein</topology>
    </subcellularLocation>
</comment>
<dbReference type="Pfam" id="PF07264">
    <property type="entry name" value="EI24"/>
    <property type="match status" value="1"/>
</dbReference>
<name>A0A1M7SU39_9SPHN</name>
<dbReference type="InterPro" id="IPR059112">
    <property type="entry name" value="CysZ/EI24"/>
</dbReference>
<organism evidence="6 7">
    <name type="scientific">Erythrobacter sanguineus</name>
    <dbReference type="NCBI Taxonomy" id="198312"/>
    <lineage>
        <taxon>Bacteria</taxon>
        <taxon>Pseudomonadati</taxon>
        <taxon>Pseudomonadota</taxon>
        <taxon>Alphaproteobacteria</taxon>
        <taxon>Sphingomonadales</taxon>
        <taxon>Erythrobacteraceae</taxon>
        <taxon>Erythrobacter/Porphyrobacter group</taxon>
        <taxon>Erythrobacter</taxon>
    </lineage>
</organism>
<evidence type="ECO:0000256" key="4">
    <source>
        <dbReference type="ARBA" id="ARBA00023136"/>
    </source>
</evidence>
<dbReference type="STRING" id="198312.SAMN02745193_02336"/>
<dbReference type="RefSeq" id="WP_072675187.1">
    <property type="nucleotide sequence ID" value="NZ_FRDF01000014.1"/>
</dbReference>
<reference evidence="7" key="1">
    <citation type="submission" date="2016-12" db="EMBL/GenBank/DDBJ databases">
        <authorList>
            <person name="Varghese N."/>
            <person name="Submissions S."/>
        </authorList>
    </citation>
    <scope>NUCLEOTIDE SEQUENCE [LARGE SCALE GENOMIC DNA]</scope>
    <source>
        <strain evidence="7">DSM 11032</strain>
    </source>
</reference>
<dbReference type="Proteomes" id="UP000184391">
    <property type="component" value="Unassembled WGS sequence"/>
</dbReference>
<sequence>MSAVPAALAKAFGQLSDPAVLRVLGKSIGITLALFAGLGAGVYFGLAAVIERYGYDGEWAGVVAAVLVPVAMWLLFRIVALAVLQFFADEIVAAVEARHYPALAAQAKPLPLRREFANSLRGLARALGYNLLALPVAGILAFTAIGPALVFLGVNAVLLGRELADMAWLRHCTSHGDGAERINPVARGERFALGAVVAGMMLVPFANLLAPVIGAAAGTHLVLRRLEQDEGVR</sequence>
<feature type="transmembrane region" description="Helical" evidence="5">
    <location>
        <begin position="191"/>
        <end position="217"/>
    </location>
</feature>
<proteinExistence type="predicted"/>
<feature type="transmembrane region" description="Helical" evidence="5">
    <location>
        <begin position="62"/>
        <end position="88"/>
    </location>
</feature>
<evidence type="ECO:0000313" key="6">
    <source>
        <dbReference type="EMBL" id="SHN61918.1"/>
    </source>
</evidence>
<protein>
    <submittedName>
        <fullName evidence="6">Uncharacterized protein involved in cysteine biosynthesis</fullName>
    </submittedName>
</protein>
<gene>
    <name evidence="6" type="ORF">SAMN02745193_02336</name>
</gene>
<dbReference type="EMBL" id="FRDF01000014">
    <property type="protein sequence ID" value="SHN61918.1"/>
    <property type="molecule type" value="Genomic_DNA"/>
</dbReference>
<keyword evidence="7" id="KW-1185">Reference proteome</keyword>
<feature type="transmembrane region" description="Helical" evidence="5">
    <location>
        <begin position="28"/>
        <end position="50"/>
    </location>
</feature>
<dbReference type="OrthoDB" id="5421146at2"/>
<evidence type="ECO:0000256" key="3">
    <source>
        <dbReference type="ARBA" id="ARBA00022989"/>
    </source>
</evidence>